<reference evidence="2 3" key="2">
    <citation type="journal article" date="2022" name="Mol. Biol. Evol.">
        <title>Comparative Genomics Reveals Insights into the Divergent Evolution of Astigmatic Mites and Household Pest Adaptations.</title>
        <authorList>
            <person name="Xiong Q."/>
            <person name="Wan A.T."/>
            <person name="Liu X."/>
            <person name="Fung C.S."/>
            <person name="Xiao X."/>
            <person name="Malainual N."/>
            <person name="Hou J."/>
            <person name="Wang L."/>
            <person name="Wang M."/>
            <person name="Yang K.Y."/>
            <person name="Cui Y."/>
            <person name="Leung E.L."/>
            <person name="Nong W."/>
            <person name="Shin S.K."/>
            <person name="Au S.W."/>
            <person name="Jeong K.Y."/>
            <person name="Chew F.T."/>
            <person name="Hui J.H."/>
            <person name="Leung T.F."/>
            <person name="Tungtrongchitr A."/>
            <person name="Zhong N."/>
            <person name="Liu Z."/>
            <person name="Tsui S.K."/>
        </authorList>
    </citation>
    <scope>NUCLEOTIDE SEQUENCE [LARGE SCALE GENOMIC DNA]</scope>
    <source>
        <strain evidence="2">Derp</strain>
    </source>
</reference>
<dbReference type="PROSITE" id="PS50003">
    <property type="entry name" value="PH_DOMAIN"/>
    <property type="match status" value="1"/>
</dbReference>
<name>A0ABQ8JFC2_DERPT</name>
<dbReference type="SMART" id="SM00233">
    <property type="entry name" value="PH"/>
    <property type="match status" value="1"/>
</dbReference>
<dbReference type="Proteomes" id="UP000887458">
    <property type="component" value="Unassembled WGS sequence"/>
</dbReference>
<feature type="domain" description="PH" evidence="1">
    <location>
        <begin position="16"/>
        <end position="118"/>
    </location>
</feature>
<dbReference type="EMBL" id="NJHN03000046">
    <property type="protein sequence ID" value="KAH9421127.1"/>
    <property type="molecule type" value="Genomic_DNA"/>
</dbReference>
<dbReference type="SUPFAM" id="SSF50729">
    <property type="entry name" value="PH domain-like"/>
    <property type="match status" value="1"/>
</dbReference>
<sequence>MRINQEILTEISNNGKSSKEGVMFYKSNESGYKQRWFKLCSNLLFIYNTDINPSINDYNRINPSNVFVMENFIIQTDSNMPNKFLFYFIAEPDVKYCFFCLNSRQTNEWLELFKHLSYRKQRIYLNQLRTKLKTITGIDPLESTPWSDKL</sequence>
<reference evidence="2 3" key="1">
    <citation type="journal article" date="2018" name="J. Allergy Clin. Immunol.">
        <title>High-quality assembly of Dermatophagoides pteronyssinus genome and transcriptome reveals a wide range of novel allergens.</title>
        <authorList>
            <person name="Liu X.Y."/>
            <person name="Yang K.Y."/>
            <person name="Wang M.Q."/>
            <person name="Kwok J.S."/>
            <person name="Zeng X."/>
            <person name="Yang Z."/>
            <person name="Xiao X.J."/>
            <person name="Lau C.P."/>
            <person name="Li Y."/>
            <person name="Huang Z.M."/>
            <person name="Ba J.G."/>
            <person name="Yim A.K."/>
            <person name="Ouyang C.Y."/>
            <person name="Ngai S.M."/>
            <person name="Chan T.F."/>
            <person name="Leung E.L."/>
            <person name="Liu L."/>
            <person name="Liu Z.G."/>
            <person name="Tsui S.K."/>
        </authorList>
    </citation>
    <scope>NUCLEOTIDE SEQUENCE [LARGE SCALE GENOMIC DNA]</scope>
    <source>
        <strain evidence="2">Derp</strain>
    </source>
</reference>
<dbReference type="Gene3D" id="2.30.29.30">
    <property type="entry name" value="Pleckstrin-homology domain (PH domain)/Phosphotyrosine-binding domain (PTB)"/>
    <property type="match status" value="1"/>
</dbReference>
<proteinExistence type="predicted"/>
<comment type="caution">
    <text evidence="2">The sequence shown here is derived from an EMBL/GenBank/DDBJ whole genome shotgun (WGS) entry which is preliminary data.</text>
</comment>
<dbReference type="Pfam" id="PF00169">
    <property type="entry name" value="PH"/>
    <property type="match status" value="1"/>
</dbReference>
<dbReference type="InterPro" id="IPR001849">
    <property type="entry name" value="PH_domain"/>
</dbReference>
<accession>A0ABQ8JFC2</accession>
<keyword evidence="3" id="KW-1185">Reference proteome</keyword>
<gene>
    <name evidence="2" type="primary">PLEKHJ1</name>
    <name evidence="2" type="ORF">DERP_010066</name>
</gene>
<evidence type="ECO:0000259" key="1">
    <source>
        <dbReference type="PROSITE" id="PS50003"/>
    </source>
</evidence>
<protein>
    <submittedName>
        <fullName evidence="2">Pleckstrin y domaincontaining J member 1</fullName>
    </submittedName>
</protein>
<evidence type="ECO:0000313" key="3">
    <source>
        <dbReference type="Proteomes" id="UP000887458"/>
    </source>
</evidence>
<dbReference type="InterPro" id="IPR011993">
    <property type="entry name" value="PH-like_dom_sf"/>
</dbReference>
<organism evidence="2 3">
    <name type="scientific">Dermatophagoides pteronyssinus</name>
    <name type="common">European house dust mite</name>
    <dbReference type="NCBI Taxonomy" id="6956"/>
    <lineage>
        <taxon>Eukaryota</taxon>
        <taxon>Metazoa</taxon>
        <taxon>Ecdysozoa</taxon>
        <taxon>Arthropoda</taxon>
        <taxon>Chelicerata</taxon>
        <taxon>Arachnida</taxon>
        <taxon>Acari</taxon>
        <taxon>Acariformes</taxon>
        <taxon>Sarcoptiformes</taxon>
        <taxon>Astigmata</taxon>
        <taxon>Psoroptidia</taxon>
        <taxon>Analgoidea</taxon>
        <taxon>Pyroglyphidae</taxon>
        <taxon>Dermatophagoidinae</taxon>
        <taxon>Dermatophagoides</taxon>
    </lineage>
</organism>
<evidence type="ECO:0000313" key="2">
    <source>
        <dbReference type="EMBL" id="KAH9421127.1"/>
    </source>
</evidence>